<evidence type="ECO:0000313" key="2">
    <source>
        <dbReference type="Proteomes" id="UP000613177"/>
    </source>
</evidence>
<dbReference type="EMBL" id="JAEPRE010000004">
    <property type="protein sequence ID" value="KAG2237649.1"/>
    <property type="molecule type" value="Genomic_DNA"/>
</dbReference>
<feature type="non-terminal residue" evidence="1">
    <location>
        <position position="1"/>
    </location>
</feature>
<keyword evidence="2" id="KW-1185">Reference proteome</keyword>
<comment type="caution">
    <text evidence="1">The sequence shown here is derived from an EMBL/GenBank/DDBJ whole genome shotgun (WGS) entry which is preliminary data.</text>
</comment>
<sequence>VSKKNLTSLEELADEEQGLYISIRRERIKKQNEVRSNVVAWPKKFEHFKWIAANQVFDFSDKSSNSQCDNLHEDTRLEFERLYRKEFSIKSAVTKKLSDIMNSSNSLQDKLSKFEKVNATNNNERAQKEIFGFIETRVTFQLRVLTIYLRGDTVSDSLSKVNIISKMDLRVTGASASLYYSITEFAKKCTTRKYYLDKLKLLLQN</sequence>
<proteinExistence type="predicted"/>
<gene>
    <name evidence="1" type="ORF">INT48_004552</name>
</gene>
<dbReference type="AlphaFoldDB" id="A0A8H7SY15"/>
<accession>A0A8H7SY15</accession>
<organism evidence="1 2">
    <name type="scientific">Thamnidium elegans</name>
    <dbReference type="NCBI Taxonomy" id="101142"/>
    <lineage>
        <taxon>Eukaryota</taxon>
        <taxon>Fungi</taxon>
        <taxon>Fungi incertae sedis</taxon>
        <taxon>Mucoromycota</taxon>
        <taxon>Mucoromycotina</taxon>
        <taxon>Mucoromycetes</taxon>
        <taxon>Mucorales</taxon>
        <taxon>Mucorineae</taxon>
        <taxon>Mucoraceae</taxon>
        <taxon>Thamnidium</taxon>
    </lineage>
</organism>
<protein>
    <submittedName>
        <fullName evidence="1">Uncharacterized protein</fullName>
    </submittedName>
</protein>
<evidence type="ECO:0000313" key="1">
    <source>
        <dbReference type="EMBL" id="KAG2237649.1"/>
    </source>
</evidence>
<dbReference type="Proteomes" id="UP000613177">
    <property type="component" value="Unassembled WGS sequence"/>
</dbReference>
<reference evidence="1" key="1">
    <citation type="submission" date="2021-01" db="EMBL/GenBank/DDBJ databases">
        <title>Metabolic potential, ecology and presence of endohyphal bacteria is reflected in genomic diversity of Mucoromycotina.</title>
        <authorList>
            <person name="Muszewska A."/>
            <person name="Okrasinska A."/>
            <person name="Steczkiewicz K."/>
            <person name="Drgas O."/>
            <person name="Orlowska M."/>
            <person name="Perlinska-Lenart U."/>
            <person name="Aleksandrzak-Piekarczyk T."/>
            <person name="Szatraj K."/>
            <person name="Zielenkiewicz U."/>
            <person name="Pilsyk S."/>
            <person name="Malc E."/>
            <person name="Mieczkowski P."/>
            <person name="Kruszewska J.S."/>
            <person name="Biernat P."/>
            <person name="Pawlowska J."/>
        </authorList>
    </citation>
    <scope>NUCLEOTIDE SEQUENCE</scope>
    <source>
        <strain evidence="1">WA0000018081</strain>
    </source>
</reference>
<name>A0A8H7SY15_9FUNG</name>